<dbReference type="Proteomes" id="UP001432075">
    <property type="component" value="Chromosome"/>
</dbReference>
<dbReference type="SUPFAM" id="SSF69318">
    <property type="entry name" value="Integrin alpha N-terminal domain"/>
    <property type="match status" value="1"/>
</dbReference>
<keyword evidence="1 3" id="KW-0732">Signal</keyword>
<feature type="signal peptide" evidence="3">
    <location>
        <begin position="1"/>
        <end position="20"/>
    </location>
</feature>
<dbReference type="PANTHER" id="PTHR46580">
    <property type="entry name" value="SENSOR KINASE-RELATED"/>
    <property type="match status" value="1"/>
</dbReference>
<evidence type="ECO:0000313" key="5">
    <source>
        <dbReference type="Proteomes" id="UP001432075"/>
    </source>
</evidence>
<gene>
    <name evidence="4" type="ORF">OHU17_06870</name>
</gene>
<evidence type="ECO:0000256" key="2">
    <source>
        <dbReference type="SAM" id="MobiDB-lite"/>
    </source>
</evidence>
<organism evidence="4 5">
    <name type="scientific">Streptomyces goshikiensis</name>
    <dbReference type="NCBI Taxonomy" id="1942"/>
    <lineage>
        <taxon>Bacteria</taxon>
        <taxon>Bacillati</taxon>
        <taxon>Actinomycetota</taxon>
        <taxon>Actinomycetes</taxon>
        <taxon>Kitasatosporales</taxon>
        <taxon>Streptomycetaceae</taxon>
        <taxon>Streptomyces</taxon>
    </lineage>
</organism>
<evidence type="ECO:0000256" key="3">
    <source>
        <dbReference type="SAM" id="SignalP"/>
    </source>
</evidence>
<evidence type="ECO:0000256" key="1">
    <source>
        <dbReference type="ARBA" id="ARBA00022729"/>
    </source>
</evidence>
<dbReference type="RefSeq" id="WP_328775529.1">
    <property type="nucleotide sequence ID" value="NZ_CP108057.1"/>
</dbReference>
<dbReference type="Gene3D" id="2.130.10.130">
    <property type="entry name" value="Integrin alpha, N-terminal"/>
    <property type="match status" value="2"/>
</dbReference>
<name>A0ABZ1RGJ4_9ACTN</name>
<dbReference type="InterPro" id="IPR013517">
    <property type="entry name" value="FG-GAP"/>
</dbReference>
<feature type="chain" id="PRO_5045781296" evidence="3">
    <location>
        <begin position="21"/>
        <end position="574"/>
    </location>
</feature>
<dbReference type="InterPro" id="IPR028994">
    <property type="entry name" value="Integrin_alpha_N"/>
</dbReference>
<feature type="region of interest" description="Disordered" evidence="2">
    <location>
        <begin position="209"/>
        <end position="235"/>
    </location>
</feature>
<sequence>MLGSAAALVAGLCLAPAAQAAPDPTVSFSGATAVALPAGSGKGTAPALGDLNGDGKADLVTPVKGSNTLVAALGDGKGGFGPGVSFGLDTGTFPTAVALADLNGDGRLDAVVAAALTKQPTQHGTESMGSIVELLGDGKGGFAPATSYFAPTLVNPSTNAMFPVDITVADMNGDAKPDVLTSNSNGDNVSVWTNDGTGALGTASNHYVGGGRPSSHSAAQLRPSGLKTGDVNGDGKPDVVTVNAGTSDISVLLGDGKGRLGPATRFADGVFLGRAIALGDVSGDNRQDVVIAHTDRTISVFLGDGAGSFGAPVTHPVGGSALEGVAITDVNTDGKADLVTDNGPDNQPTVLLGDGTGTFRNASPLYDVKGGANGSYAVADLNGDGRPDLAASSAAAGVAAQVLLNTSKPNRTAQSMSVQVAKAPGVLSMEGNLSAVNFDTLAPGTVSTAAGLGTFKYTNTLSTNAPWSVTVATTDLVSGADTIGWSNLKITTGGHLNGTGGQWTGIAKPGPGGHFAQGANPQPGTSLSPAVTMATGDGGTRGAFTHDGSTAQWNIPAETLPGSYSGTLQYTITG</sequence>
<dbReference type="Pfam" id="PF13517">
    <property type="entry name" value="FG-GAP_3"/>
    <property type="match status" value="3"/>
</dbReference>
<proteinExistence type="predicted"/>
<accession>A0ABZ1RGJ4</accession>
<protein>
    <submittedName>
        <fullName evidence="4">VCBS repeat-containing protein</fullName>
    </submittedName>
</protein>
<dbReference type="EMBL" id="CP108057">
    <property type="protein sequence ID" value="WUO45579.1"/>
    <property type="molecule type" value="Genomic_DNA"/>
</dbReference>
<evidence type="ECO:0000313" key="4">
    <source>
        <dbReference type="EMBL" id="WUO45579.1"/>
    </source>
</evidence>
<keyword evidence="5" id="KW-1185">Reference proteome</keyword>
<dbReference type="PANTHER" id="PTHR46580:SF4">
    <property type="entry name" value="ATP_GTP-BINDING PROTEIN"/>
    <property type="match status" value="1"/>
</dbReference>
<reference evidence="4" key="1">
    <citation type="submission" date="2022-10" db="EMBL/GenBank/DDBJ databases">
        <title>The complete genomes of actinobacterial strains from the NBC collection.</title>
        <authorList>
            <person name="Joergensen T.S."/>
            <person name="Alvarez Arevalo M."/>
            <person name="Sterndorff E.B."/>
            <person name="Faurdal D."/>
            <person name="Vuksanovic O."/>
            <person name="Mourched A.-S."/>
            <person name="Charusanti P."/>
            <person name="Shaw S."/>
            <person name="Blin K."/>
            <person name="Weber T."/>
        </authorList>
    </citation>
    <scope>NUCLEOTIDE SEQUENCE</scope>
    <source>
        <strain evidence="4">NBC_00283</strain>
    </source>
</reference>